<name>A0A7C9VTD5_9PSEU</name>
<dbReference type="InterPro" id="IPR018060">
    <property type="entry name" value="HTH_AraC"/>
</dbReference>
<feature type="region of interest" description="Disordered" evidence="4">
    <location>
        <begin position="294"/>
        <end position="316"/>
    </location>
</feature>
<sequence length="316" mass="34165">MPVERRDGGSLVYGYLDTAAPHHARAVDTVVVSSSGTRYEAAIRPYRFGALNACEIVGDHDVQVRPWRLAGADSLVAAVLLDGGARLEQDGRDTSAAAGECLLYTGARPFRLAVAGPYRYFLLGFPGVPSTPAHATVTQTPAARILTATLAEFACQAPNLGPATGRELGEHVHFLLRTVLRTTARPAALPDDLHTQVIDYVEAHLGDDLSPETIAAAHHISVRYLHKLFQQQGETVGGHVRRRRLDRIRRMLADPDMAHRSVSTVAAQWGIAEASHFSKLFRAEFGMSPREFREAALGKGAQGRSSSRSTESRSAG</sequence>
<dbReference type="Proteomes" id="UP000481360">
    <property type="component" value="Unassembled WGS sequence"/>
</dbReference>
<dbReference type="SUPFAM" id="SSF46689">
    <property type="entry name" value="Homeodomain-like"/>
    <property type="match status" value="2"/>
</dbReference>
<keyword evidence="3" id="KW-0804">Transcription</keyword>
<evidence type="ECO:0000313" key="7">
    <source>
        <dbReference type="Proteomes" id="UP000481360"/>
    </source>
</evidence>
<evidence type="ECO:0000256" key="1">
    <source>
        <dbReference type="ARBA" id="ARBA00023015"/>
    </source>
</evidence>
<comment type="caution">
    <text evidence="6">The sequence shown here is derived from an EMBL/GenBank/DDBJ whole genome shotgun (WGS) entry which is preliminary data.</text>
</comment>
<dbReference type="EMBL" id="JAAMPJ010000007">
    <property type="protein sequence ID" value="NGY62472.1"/>
    <property type="molecule type" value="Genomic_DNA"/>
</dbReference>
<evidence type="ECO:0000259" key="5">
    <source>
        <dbReference type="PROSITE" id="PS01124"/>
    </source>
</evidence>
<dbReference type="PROSITE" id="PS01124">
    <property type="entry name" value="HTH_ARAC_FAMILY_2"/>
    <property type="match status" value="1"/>
</dbReference>
<dbReference type="PANTHER" id="PTHR46796:SF6">
    <property type="entry name" value="ARAC SUBFAMILY"/>
    <property type="match status" value="1"/>
</dbReference>
<dbReference type="PANTHER" id="PTHR46796">
    <property type="entry name" value="HTH-TYPE TRANSCRIPTIONAL ACTIVATOR RHAS-RELATED"/>
    <property type="match status" value="1"/>
</dbReference>
<dbReference type="InterPro" id="IPR050204">
    <property type="entry name" value="AraC_XylS_family_regulators"/>
</dbReference>
<gene>
    <name evidence="6" type="ORF">G7043_26470</name>
</gene>
<keyword evidence="7" id="KW-1185">Reference proteome</keyword>
<accession>A0A7C9VTD5</accession>
<dbReference type="Pfam" id="PF12833">
    <property type="entry name" value="HTH_18"/>
    <property type="match status" value="1"/>
</dbReference>
<dbReference type="GO" id="GO:0043565">
    <property type="term" value="F:sequence-specific DNA binding"/>
    <property type="evidence" value="ECO:0007669"/>
    <property type="project" value="InterPro"/>
</dbReference>
<dbReference type="InterPro" id="IPR018062">
    <property type="entry name" value="HTH_AraC-typ_CS"/>
</dbReference>
<dbReference type="InterPro" id="IPR020449">
    <property type="entry name" value="Tscrpt_reg_AraC-type_HTH"/>
</dbReference>
<feature type="domain" description="HTH araC/xylS-type" evidence="5">
    <location>
        <begin position="195"/>
        <end position="295"/>
    </location>
</feature>
<proteinExistence type="predicted"/>
<evidence type="ECO:0000256" key="3">
    <source>
        <dbReference type="ARBA" id="ARBA00023163"/>
    </source>
</evidence>
<organism evidence="6 7">
    <name type="scientific">Lentzea alba</name>
    <dbReference type="NCBI Taxonomy" id="2714351"/>
    <lineage>
        <taxon>Bacteria</taxon>
        <taxon>Bacillati</taxon>
        <taxon>Actinomycetota</taxon>
        <taxon>Actinomycetes</taxon>
        <taxon>Pseudonocardiales</taxon>
        <taxon>Pseudonocardiaceae</taxon>
        <taxon>Lentzea</taxon>
    </lineage>
</organism>
<dbReference type="Pfam" id="PF14525">
    <property type="entry name" value="AraC_binding_2"/>
    <property type="match status" value="1"/>
</dbReference>
<evidence type="ECO:0000313" key="6">
    <source>
        <dbReference type="EMBL" id="NGY62472.1"/>
    </source>
</evidence>
<evidence type="ECO:0000256" key="2">
    <source>
        <dbReference type="ARBA" id="ARBA00023125"/>
    </source>
</evidence>
<feature type="compositionally biased region" description="Low complexity" evidence="4">
    <location>
        <begin position="304"/>
        <end position="316"/>
    </location>
</feature>
<dbReference type="GO" id="GO:0003700">
    <property type="term" value="F:DNA-binding transcription factor activity"/>
    <property type="evidence" value="ECO:0007669"/>
    <property type="project" value="InterPro"/>
</dbReference>
<dbReference type="RefSeq" id="WP_166049941.1">
    <property type="nucleotide sequence ID" value="NZ_JAAMPJ010000007.1"/>
</dbReference>
<keyword evidence="2" id="KW-0238">DNA-binding</keyword>
<dbReference type="Gene3D" id="1.10.10.60">
    <property type="entry name" value="Homeodomain-like"/>
    <property type="match status" value="1"/>
</dbReference>
<dbReference type="InterPro" id="IPR009057">
    <property type="entry name" value="Homeodomain-like_sf"/>
</dbReference>
<dbReference type="SMART" id="SM00342">
    <property type="entry name" value="HTH_ARAC"/>
    <property type="match status" value="1"/>
</dbReference>
<dbReference type="AlphaFoldDB" id="A0A7C9VTD5"/>
<evidence type="ECO:0000256" key="4">
    <source>
        <dbReference type="SAM" id="MobiDB-lite"/>
    </source>
</evidence>
<protein>
    <submittedName>
        <fullName evidence="6">Helix-turn-helix domain-containing protein</fullName>
    </submittedName>
</protein>
<keyword evidence="1" id="KW-0805">Transcription regulation</keyword>
<dbReference type="PRINTS" id="PR00032">
    <property type="entry name" value="HTHARAC"/>
</dbReference>
<reference evidence="6 7" key="1">
    <citation type="submission" date="2020-03" db="EMBL/GenBank/DDBJ databases">
        <title>Isolation and identification of active actinomycetes.</title>
        <authorList>
            <person name="Sun X."/>
        </authorList>
    </citation>
    <scope>NUCLEOTIDE SEQUENCE [LARGE SCALE GENOMIC DNA]</scope>
    <source>
        <strain evidence="6 7">NEAU-D13</strain>
    </source>
</reference>
<dbReference type="PROSITE" id="PS00041">
    <property type="entry name" value="HTH_ARAC_FAMILY_1"/>
    <property type="match status" value="1"/>
</dbReference>
<dbReference type="InterPro" id="IPR035418">
    <property type="entry name" value="AraC-bd_2"/>
</dbReference>